<sequence length="59" mass="6211">MPVETAGIQAAVTSNQAPPVYVLVDSPRCYFGRTPCLCRRMEQSAVSGKAASLIPTSIA</sequence>
<dbReference type="Proteomes" id="UP000288972">
    <property type="component" value="Chromosome"/>
</dbReference>
<name>A0AAE6C7Y6_9BRAD</name>
<evidence type="ECO:0000313" key="2">
    <source>
        <dbReference type="Proteomes" id="UP000288972"/>
    </source>
</evidence>
<evidence type="ECO:0000313" key="1">
    <source>
        <dbReference type="EMBL" id="QAU45895.1"/>
    </source>
</evidence>
<dbReference type="EMBL" id="CP030053">
    <property type="protein sequence ID" value="QAU45895.1"/>
    <property type="molecule type" value="Genomic_DNA"/>
</dbReference>
<dbReference type="KEGG" id="bgz:XH91_11355"/>
<gene>
    <name evidence="1" type="ORF">XH91_11355</name>
</gene>
<proteinExistence type="predicted"/>
<protein>
    <submittedName>
        <fullName evidence="1">Uncharacterized protein</fullName>
    </submittedName>
</protein>
<dbReference type="RefSeq" id="WP_128950676.1">
    <property type="nucleotide sequence ID" value="NZ_CP030053.1"/>
</dbReference>
<organism evidence="1 2">
    <name type="scientific">Bradyrhizobium guangzhouense</name>
    <dbReference type="NCBI Taxonomy" id="1325095"/>
    <lineage>
        <taxon>Bacteria</taxon>
        <taxon>Pseudomonadati</taxon>
        <taxon>Pseudomonadota</taxon>
        <taxon>Alphaproteobacteria</taxon>
        <taxon>Hyphomicrobiales</taxon>
        <taxon>Nitrobacteraceae</taxon>
        <taxon>Bradyrhizobium</taxon>
    </lineage>
</organism>
<dbReference type="AlphaFoldDB" id="A0AAE6C7Y6"/>
<accession>A0AAE6C7Y6</accession>
<reference evidence="1 2" key="1">
    <citation type="submission" date="2018-06" db="EMBL/GenBank/DDBJ databases">
        <title>Comparative genomics of rhizobia nodulating Arachis hypogaea in China.</title>
        <authorList>
            <person name="Li Y."/>
        </authorList>
    </citation>
    <scope>NUCLEOTIDE SEQUENCE [LARGE SCALE GENOMIC DNA]</scope>
    <source>
        <strain evidence="1 2">CCBAU 51670</strain>
    </source>
</reference>